<keyword evidence="2" id="KW-0646">Protease inhibitor</keyword>
<evidence type="ECO:0000256" key="1">
    <source>
        <dbReference type="ARBA" id="ARBA00008210"/>
    </source>
</evidence>
<dbReference type="PANTHER" id="PTHR33091">
    <property type="entry name" value="PROTEIN, PUTATIVE, EXPRESSED-RELATED"/>
    <property type="match status" value="1"/>
</dbReference>
<dbReference type="GO" id="GO:0009611">
    <property type="term" value="P:response to wounding"/>
    <property type="evidence" value="ECO:0007669"/>
    <property type="project" value="InterPro"/>
</dbReference>
<proteinExistence type="inferred from homology"/>
<comment type="similarity">
    <text evidence="1">Belongs to the protease inhibitor I13 (potato type I serine protease inhibitor) family.</text>
</comment>
<organism evidence="4 5">
    <name type="scientific">Leersia perrieri</name>
    <dbReference type="NCBI Taxonomy" id="77586"/>
    <lineage>
        <taxon>Eukaryota</taxon>
        <taxon>Viridiplantae</taxon>
        <taxon>Streptophyta</taxon>
        <taxon>Embryophyta</taxon>
        <taxon>Tracheophyta</taxon>
        <taxon>Spermatophyta</taxon>
        <taxon>Magnoliopsida</taxon>
        <taxon>Liliopsida</taxon>
        <taxon>Poales</taxon>
        <taxon>Poaceae</taxon>
        <taxon>BOP clade</taxon>
        <taxon>Oryzoideae</taxon>
        <taxon>Oryzeae</taxon>
        <taxon>Oryzinae</taxon>
        <taxon>Leersia</taxon>
    </lineage>
</organism>
<reference evidence="5" key="2">
    <citation type="submission" date="2013-12" db="EMBL/GenBank/DDBJ databases">
        <authorList>
            <person name="Yu Y."/>
            <person name="Lee S."/>
            <person name="de Baynast K."/>
            <person name="Wissotski M."/>
            <person name="Liu L."/>
            <person name="Talag J."/>
            <person name="Goicoechea J."/>
            <person name="Angelova A."/>
            <person name="Jetty R."/>
            <person name="Kudrna D."/>
            <person name="Golser W."/>
            <person name="Rivera L."/>
            <person name="Zhang J."/>
            <person name="Wing R."/>
        </authorList>
    </citation>
    <scope>NUCLEOTIDE SEQUENCE</scope>
</reference>
<keyword evidence="5" id="KW-1185">Reference proteome</keyword>
<evidence type="ECO:0000256" key="2">
    <source>
        <dbReference type="ARBA" id="ARBA00022690"/>
    </source>
</evidence>
<dbReference type="AlphaFoldDB" id="A0A0D9V7T7"/>
<name>A0A0D9V7T7_9ORYZ</name>
<protein>
    <submittedName>
        <fullName evidence="4">Uncharacterized protein</fullName>
    </submittedName>
</protein>
<keyword evidence="3" id="KW-0722">Serine protease inhibitor</keyword>
<dbReference type="SUPFAM" id="SSF54654">
    <property type="entry name" value="CI-2 family of serine protease inhibitors"/>
    <property type="match status" value="1"/>
</dbReference>
<dbReference type="EnsemblPlants" id="LPERR01G32070.1">
    <property type="protein sequence ID" value="LPERR01G32070.1"/>
    <property type="gene ID" value="LPERR01G32070"/>
</dbReference>
<dbReference type="HOGENOM" id="CLU_2625519_0_0_1"/>
<reference evidence="4" key="3">
    <citation type="submission" date="2015-04" db="UniProtKB">
        <authorList>
            <consortium name="EnsemblPlants"/>
        </authorList>
    </citation>
    <scope>IDENTIFICATION</scope>
</reference>
<dbReference type="InterPro" id="IPR036354">
    <property type="entry name" value="Prot_inh_pot1_sf"/>
</dbReference>
<evidence type="ECO:0000313" key="5">
    <source>
        <dbReference type="Proteomes" id="UP000032180"/>
    </source>
</evidence>
<reference evidence="4 5" key="1">
    <citation type="submission" date="2012-08" db="EMBL/GenBank/DDBJ databases">
        <title>Oryza genome evolution.</title>
        <authorList>
            <person name="Wing R.A."/>
        </authorList>
    </citation>
    <scope>NUCLEOTIDE SEQUENCE</scope>
</reference>
<dbReference type="Proteomes" id="UP000032180">
    <property type="component" value="Chromosome 1"/>
</dbReference>
<dbReference type="GO" id="GO:0004867">
    <property type="term" value="F:serine-type endopeptidase inhibitor activity"/>
    <property type="evidence" value="ECO:0007669"/>
    <property type="project" value="UniProtKB-KW"/>
</dbReference>
<dbReference type="Gene3D" id="3.30.10.10">
    <property type="entry name" value="Trypsin Inhibitor V, subunit A"/>
    <property type="match status" value="1"/>
</dbReference>
<dbReference type="Pfam" id="PF00280">
    <property type="entry name" value="potato_inhibit"/>
    <property type="match status" value="1"/>
</dbReference>
<dbReference type="Gramene" id="LPERR01G32070.1">
    <property type="protein sequence ID" value="LPERR01G32070.1"/>
    <property type="gene ID" value="LPERR01G32070"/>
</dbReference>
<dbReference type="PANTHER" id="PTHR33091:SF29">
    <property type="entry name" value="SUBTILISIN INHIBITOR 1"/>
    <property type="match status" value="1"/>
</dbReference>
<dbReference type="eggNOG" id="ENOG502R52W">
    <property type="taxonomic scope" value="Eukaryota"/>
</dbReference>
<accession>A0A0D9V7T7</accession>
<dbReference type="InterPro" id="IPR000864">
    <property type="entry name" value="Prot_inh_pot1"/>
</dbReference>
<evidence type="ECO:0000313" key="4">
    <source>
        <dbReference type="EnsemblPlants" id="LPERR01G32070.1"/>
    </source>
</evidence>
<evidence type="ECO:0000256" key="3">
    <source>
        <dbReference type="ARBA" id="ARBA00022900"/>
    </source>
</evidence>
<sequence length="78" mass="9017">MEVLRCRMSQGGRVFGCPLPVVIGLPVDEARRRIRQCRPDVYIEVLSENQMRTMAYCSNRVRLIVNRFNKVVKNAHIG</sequence>